<comment type="caution">
    <text evidence="1">The sequence shown here is derived from an EMBL/GenBank/DDBJ whole genome shotgun (WGS) entry which is preliminary data.</text>
</comment>
<gene>
    <name evidence="1" type="ORF">S01H4_25767</name>
</gene>
<protein>
    <submittedName>
        <fullName evidence="1">Uncharacterized protein</fullName>
    </submittedName>
</protein>
<sequence>MVKPLVIPLVKFISIKSLFYNYIITIKSLFLSGKVLYAVERRGGVWQGKDILQSIYFVVYMRYISRIIKRLTKRKTSFYSTVLQNVRQNVKESISSLFVGYLISLVYHLYIRIKVCSGIVGHGGLWKGTVRYAVARSGIVGFGKVKSLFYNYIITIRFLRLGSVRWCRVRSGTIGFGKDLFLRFYELYMICIRFIRLGCLGQG</sequence>
<evidence type="ECO:0000313" key="1">
    <source>
        <dbReference type="EMBL" id="GAG79452.1"/>
    </source>
</evidence>
<name>X1BE44_9ZZZZ</name>
<organism evidence="1">
    <name type="scientific">marine sediment metagenome</name>
    <dbReference type="NCBI Taxonomy" id="412755"/>
    <lineage>
        <taxon>unclassified sequences</taxon>
        <taxon>metagenomes</taxon>
        <taxon>ecological metagenomes</taxon>
    </lineage>
</organism>
<proteinExistence type="predicted"/>
<dbReference type="AlphaFoldDB" id="X1BE44"/>
<accession>X1BE44</accession>
<feature type="non-terminal residue" evidence="1">
    <location>
        <position position="203"/>
    </location>
</feature>
<dbReference type="EMBL" id="BART01012313">
    <property type="protein sequence ID" value="GAG79452.1"/>
    <property type="molecule type" value="Genomic_DNA"/>
</dbReference>
<reference evidence="1" key="1">
    <citation type="journal article" date="2014" name="Front. Microbiol.">
        <title>High frequency of phylogenetically diverse reductive dehalogenase-homologous genes in deep subseafloor sedimentary metagenomes.</title>
        <authorList>
            <person name="Kawai M."/>
            <person name="Futagami T."/>
            <person name="Toyoda A."/>
            <person name="Takaki Y."/>
            <person name="Nishi S."/>
            <person name="Hori S."/>
            <person name="Arai W."/>
            <person name="Tsubouchi T."/>
            <person name="Morono Y."/>
            <person name="Uchiyama I."/>
            <person name="Ito T."/>
            <person name="Fujiyama A."/>
            <person name="Inagaki F."/>
            <person name="Takami H."/>
        </authorList>
    </citation>
    <scope>NUCLEOTIDE SEQUENCE</scope>
    <source>
        <strain evidence="1">Expedition CK06-06</strain>
    </source>
</reference>